<comment type="caution">
    <text evidence="11">The sequence shown here is derived from an EMBL/GenBank/DDBJ whole genome shotgun (WGS) entry which is preliminary data.</text>
</comment>
<accession>A0ABT9C990</accession>
<dbReference type="RefSeq" id="WP_305023021.1">
    <property type="nucleotide sequence ID" value="NZ_JAUQTB010000002.1"/>
</dbReference>
<dbReference type="PANTHER" id="PTHR35091">
    <property type="entry name" value="FLAGELLAR PROTEIN FLIL"/>
    <property type="match status" value="1"/>
</dbReference>
<keyword evidence="6" id="KW-0812">Transmembrane</keyword>
<proteinExistence type="inferred from homology"/>
<keyword evidence="5 10" id="KW-0145">Chemotaxis</keyword>
<comment type="function">
    <text evidence="1 10">Controls the rotational direction of flagella during chemotaxis.</text>
</comment>
<sequence length="153" mass="16685">MKKMLPWLVTILLSITLIVLAAFLLLQHSGSGDTTASAAEEKQVEKKSADEIVELTSEITDIKTNLADTDQIVTANFAFQLSDKSAKASFEKIKDISIKPIIIQTLAGTKAEELNTPKGRTMFFNKLTNLINQALPEGKVSKTDVTNILVVPI</sequence>
<organism evidence="11 12">
    <name type="scientific">Paenibacillus lacisoli</name>
    <dbReference type="NCBI Taxonomy" id="3064525"/>
    <lineage>
        <taxon>Bacteria</taxon>
        <taxon>Bacillati</taxon>
        <taxon>Bacillota</taxon>
        <taxon>Bacilli</taxon>
        <taxon>Bacillales</taxon>
        <taxon>Paenibacillaceae</taxon>
        <taxon>Paenibacillus</taxon>
    </lineage>
</organism>
<protein>
    <recommendedName>
        <fullName evidence="10">Flagellar protein FliL</fullName>
    </recommendedName>
</protein>
<gene>
    <name evidence="11" type="ORF">Q5741_05270</name>
</gene>
<evidence type="ECO:0000256" key="10">
    <source>
        <dbReference type="RuleBase" id="RU364125"/>
    </source>
</evidence>
<evidence type="ECO:0000256" key="1">
    <source>
        <dbReference type="ARBA" id="ARBA00002254"/>
    </source>
</evidence>
<dbReference type="PANTHER" id="PTHR35091:SF2">
    <property type="entry name" value="FLAGELLAR PROTEIN FLIL"/>
    <property type="match status" value="1"/>
</dbReference>
<keyword evidence="11" id="KW-0966">Cell projection</keyword>
<evidence type="ECO:0000256" key="6">
    <source>
        <dbReference type="ARBA" id="ARBA00022692"/>
    </source>
</evidence>
<keyword evidence="4 10" id="KW-1003">Cell membrane</keyword>
<keyword evidence="11" id="KW-0969">Cilium</keyword>
<evidence type="ECO:0000256" key="9">
    <source>
        <dbReference type="ARBA" id="ARBA00023136"/>
    </source>
</evidence>
<name>A0ABT9C990_9BACL</name>
<keyword evidence="11" id="KW-0282">Flagellum</keyword>
<evidence type="ECO:0000256" key="5">
    <source>
        <dbReference type="ARBA" id="ARBA00022500"/>
    </source>
</evidence>
<comment type="similarity">
    <text evidence="3 10">Belongs to the FliL family.</text>
</comment>
<evidence type="ECO:0000256" key="3">
    <source>
        <dbReference type="ARBA" id="ARBA00008281"/>
    </source>
</evidence>
<dbReference type="InterPro" id="IPR005503">
    <property type="entry name" value="FliL"/>
</dbReference>
<evidence type="ECO:0000313" key="11">
    <source>
        <dbReference type="EMBL" id="MDO7905825.1"/>
    </source>
</evidence>
<evidence type="ECO:0000256" key="8">
    <source>
        <dbReference type="ARBA" id="ARBA00022989"/>
    </source>
</evidence>
<keyword evidence="12" id="KW-1185">Reference proteome</keyword>
<reference evidence="11 12" key="1">
    <citation type="submission" date="2023-07" db="EMBL/GenBank/DDBJ databases">
        <title>Paenibacillus sp. JX-17 nov. isolated from soil.</title>
        <authorList>
            <person name="Wan Y."/>
            <person name="Liu B."/>
        </authorList>
    </citation>
    <scope>NUCLEOTIDE SEQUENCE [LARGE SCALE GENOMIC DNA]</scope>
    <source>
        <strain evidence="11 12">JX-17</strain>
    </source>
</reference>
<comment type="subcellular location">
    <subcellularLocation>
        <location evidence="2">Cell membrane</location>
        <topology evidence="2">Single-pass membrane protein</topology>
    </subcellularLocation>
</comment>
<dbReference type="EMBL" id="JAUQTB010000002">
    <property type="protein sequence ID" value="MDO7905825.1"/>
    <property type="molecule type" value="Genomic_DNA"/>
</dbReference>
<dbReference type="Proteomes" id="UP001240171">
    <property type="component" value="Unassembled WGS sequence"/>
</dbReference>
<evidence type="ECO:0000256" key="4">
    <source>
        <dbReference type="ARBA" id="ARBA00022475"/>
    </source>
</evidence>
<keyword evidence="7 10" id="KW-0283">Flagellar rotation</keyword>
<evidence type="ECO:0000256" key="2">
    <source>
        <dbReference type="ARBA" id="ARBA00004162"/>
    </source>
</evidence>
<keyword evidence="9 10" id="KW-0472">Membrane</keyword>
<evidence type="ECO:0000256" key="7">
    <source>
        <dbReference type="ARBA" id="ARBA00022779"/>
    </source>
</evidence>
<keyword evidence="8" id="KW-1133">Transmembrane helix</keyword>
<evidence type="ECO:0000313" key="12">
    <source>
        <dbReference type="Proteomes" id="UP001240171"/>
    </source>
</evidence>
<dbReference type="Pfam" id="PF03748">
    <property type="entry name" value="FliL"/>
    <property type="match status" value="1"/>
</dbReference>